<sequence>MDQVFKTCSEDPIPLELNTSIENGEAVIQQIIGQIVHHPKSTQKSIKDITFIHERFKSLLLTSPAPSLIFRYGPSGAAVTFHSLKCAQIDSEGEIMISHLWKCTSGFLQVEDSFTFEKLEELRFIKTNEGAPLNRRRITFLGSDKKELFVENLKCDITVTHDCLVMFTTHDGFAKNLVSCFYIDGRGLTKLETAMSVPLQSDEENISAEVVQPNDSDMEQDSAIFDSASQSTIANFIYTPAGTSAIDEDRGFEAALSTDEREASLKQREQETDNREREIAEQERNIVLKDPQSSEKIDIAHLEARLSDIFKVFEEKLTSKTVNDGKEDFEVMGTKLAGYDRALRNRHTDVTAREIALARFQLAMEKREGALTERQESAKKLEAQVQKRENLACSRAQELETLSRSLRRRDELLNERETGLAARDEANIRLREQLDADRETLDAREAAMEQGLRDDYERYDNYLYDCYPYSSYEDQYEDEEGEEAEDFDDHYYF</sequence>
<feature type="region of interest" description="Disordered" evidence="1">
    <location>
        <begin position="256"/>
        <end position="277"/>
    </location>
</feature>
<dbReference type="EMBL" id="RCSX01000039">
    <property type="protein sequence ID" value="KAF7916360.1"/>
    <property type="molecule type" value="Genomic_DNA"/>
</dbReference>
<dbReference type="Proteomes" id="UP000783213">
    <property type="component" value="Unassembled WGS sequence"/>
</dbReference>
<organism evidence="2 3">
    <name type="scientific">Botrytis deweyae</name>
    <dbReference type="NCBI Taxonomy" id="2478750"/>
    <lineage>
        <taxon>Eukaryota</taxon>
        <taxon>Fungi</taxon>
        <taxon>Dikarya</taxon>
        <taxon>Ascomycota</taxon>
        <taxon>Pezizomycotina</taxon>
        <taxon>Leotiomycetes</taxon>
        <taxon>Helotiales</taxon>
        <taxon>Sclerotiniaceae</taxon>
        <taxon>Botrytis</taxon>
    </lineage>
</organism>
<dbReference type="GeneID" id="62237431"/>
<evidence type="ECO:0000256" key="1">
    <source>
        <dbReference type="SAM" id="MobiDB-lite"/>
    </source>
</evidence>
<comment type="caution">
    <text evidence="2">The sequence shown here is derived from an EMBL/GenBank/DDBJ whole genome shotgun (WGS) entry which is preliminary data.</text>
</comment>
<proteinExistence type="predicted"/>
<evidence type="ECO:0000313" key="3">
    <source>
        <dbReference type="Proteomes" id="UP000783213"/>
    </source>
</evidence>
<protein>
    <submittedName>
        <fullName evidence="2">Uncharacterized protein</fullName>
    </submittedName>
</protein>
<reference evidence="2 3" key="1">
    <citation type="journal article" date="2020" name="Genome Biol. Evol.">
        <title>Comparative genomics of Sclerotiniaceae.</title>
        <authorList>
            <person name="Valero Jimenez C.A."/>
            <person name="Steentjes M."/>
            <person name="Scholten O.E."/>
            <person name="Van Kan J.A.L."/>
        </authorList>
    </citation>
    <scope>NUCLEOTIDE SEQUENCE [LARGE SCALE GENOMIC DNA]</scope>
    <source>
        <strain evidence="2 3">B1</strain>
    </source>
</reference>
<keyword evidence="3" id="KW-1185">Reference proteome</keyword>
<name>A0ABQ7I7Z7_9HELO</name>
<accession>A0ABQ7I7Z7</accession>
<dbReference type="RefSeq" id="XP_038805287.1">
    <property type="nucleotide sequence ID" value="XM_038958281.1"/>
</dbReference>
<evidence type="ECO:0000313" key="2">
    <source>
        <dbReference type="EMBL" id="KAF7916360.1"/>
    </source>
</evidence>
<gene>
    <name evidence="2" type="ORF">EAE98_010660</name>
</gene>